<accession>A0A210QWT0</accession>
<organism evidence="1 2">
    <name type="scientific">Mizuhopecten yessoensis</name>
    <name type="common">Japanese scallop</name>
    <name type="synonym">Patinopecten yessoensis</name>
    <dbReference type="NCBI Taxonomy" id="6573"/>
    <lineage>
        <taxon>Eukaryota</taxon>
        <taxon>Metazoa</taxon>
        <taxon>Spiralia</taxon>
        <taxon>Lophotrochozoa</taxon>
        <taxon>Mollusca</taxon>
        <taxon>Bivalvia</taxon>
        <taxon>Autobranchia</taxon>
        <taxon>Pteriomorphia</taxon>
        <taxon>Pectinida</taxon>
        <taxon>Pectinoidea</taxon>
        <taxon>Pectinidae</taxon>
        <taxon>Mizuhopecten</taxon>
    </lineage>
</organism>
<name>A0A210QWT0_MIZYE</name>
<evidence type="ECO:0000313" key="1">
    <source>
        <dbReference type="EMBL" id="OWF53173.1"/>
    </source>
</evidence>
<sequence length="480" mass="54072">MCCLCLFYTVIQVPCSSHYGKVFETTHDGTILYGNKSELIQRVRQGEEIRILLWEFNAKHQLFSTNQIIVNDQELCAQSVFSVDMGIFFTRQILMVCTSGYIQEQQWVIGSDMKERDVTAFVNSTWFANGNCRTPATSLQEITSALANGHDVMVLSQNNRFPLYGLYDVRTEMIAQFAWGVPRIDSVANKYTSNFDGNCVWQSRLLRFSGFIYSAKWQSGSGKHVENVTDTIGQMTWLTDSSWTLIYENSGLGEPLYGSLSDLRDYTNNGGHRLRVVFNDQAANVDSIFSHGGTVSAVFVRDLIWNIETMNDPLSQVVTIVTTAGRLQEYVYRLASSEIVSNTSTTIGVKWYVDVASWTEIFRVQNGEVDNNFPDILEDAIKSGKAFRVIYIRPSGNMSFAGDSVALSPTGIKSVLVNRLVDVTIESEQLVLYSPVGNHFYKFNSAGSVKIRIYDNGNPYTRSQELLLKESFSWFVSDYG</sequence>
<protein>
    <submittedName>
        <fullName evidence="1">Uncharacterized protein</fullName>
    </submittedName>
</protein>
<reference evidence="1 2" key="1">
    <citation type="journal article" date="2017" name="Nat. Ecol. Evol.">
        <title>Scallop genome provides insights into evolution of bilaterian karyotype and development.</title>
        <authorList>
            <person name="Wang S."/>
            <person name="Zhang J."/>
            <person name="Jiao W."/>
            <person name="Li J."/>
            <person name="Xun X."/>
            <person name="Sun Y."/>
            <person name="Guo X."/>
            <person name="Huan P."/>
            <person name="Dong B."/>
            <person name="Zhang L."/>
            <person name="Hu X."/>
            <person name="Sun X."/>
            <person name="Wang J."/>
            <person name="Zhao C."/>
            <person name="Wang Y."/>
            <person name="Wang D."/>
            <person name="Huang X."/>
            <person name="Wang R."/>
            <person name="Lv J."/>
            <person name="Li Y."/>
            <person name="Zhang Z."/>
            <person name="Liu B."/>
            <person name="Lu W."/>
            <person name="Hui Y."/>
            <person name="Liang J."/>
            <person name="Zhou Z."/>
            <person name="Hou R."/>
            <person name="Li X."/>
            <person name="Liu Y."/>
            <person name="Li H."/>
            <person name="Ning X."/>
            <person name="Lin Y."/>
            <person name="Zhao L."/>
            <person name="Xing Q."/>
            <person name="Dou J."/>
            <person name="Li Y."/>
            <person name="Mao J."/>
            <person name="Guo H."/>
            <person name="Dou H."/>
            <person name="Li T."/>
            <person name="Mu C."/>
            <person name="Jiang W."/>
            <person name="Fu Q."/>
            <person name="Fu X."/>
            <person name="Miao Y."/>
            <person name="Liu J."/>
            <person name="Yu Q."/>
            <person name="Li R."/>
            <person name="Liao H."/>
            <person name="Li X."/>
            <person name="Kong Y."/>
            <person name="Jiang Z."/>
            <person name="Chourrout D."/>
            <person name="Li R."/>
            <person name="Bao Z."/>
        </authorList>
    </citation>
    <scope>NUCLEOTIDE SEQUENCE [LARGE SCALE GENOMIC DNA]</scope>
    <source>
        <strain evidence="1 2">PY_sf001</strain>
    </source>
</reference>
<proteinExistence type="predicted"/>
<dbReference type="EMBL" id="NEDP02001496">
    <property type="protein sequence ID" value="OWF53173.1"/>
    <property type="molecule type" value="Genomic_DNA"/>
</dbReference>
<dbReference type="AlphaFoldDB" id="A0A210QWT0"/>
<gene>
    <name evidence="1" type="ORF">KP79_PYT06984</name>
</gene>
<comment type="caution">
    <text evidence="1">The sequence shown here is derived from an EMBL/GenBank/DDBJ whole genome shotgun (WGS) entry which is preliminary data.</text>
</comment>
<keyword evidence="2" id="KW-1185">Reference proteome</keyword>
<dbReference type="OrthoDB" id="6430060at2759"/>
<evidence type="ECO:0000313" key="2">
    <source>
        <dbReference type="Proteomes" id="UP000242188"/>
    </source>
</evidence>
<dbReference type="Proteomes" id="UP000242188">
    <property type="component" value="Unassembled WGS sequence"/>
</dbReference>